<evidence type="ECO:0000313" key="1">
    <source>
        <dbReference type="EMBL" id="CAK5098309.1"/>
    </source>
</evidence>
<accession>A0ACB1API7</accession>
<comment type="caution">
    <text evidence="1">The sequence shown here is derived from an EMBL/GenBank/DDBJ whole genome shotgun (WGS) entry which is preliminary data.</text>
</comment>
<evidence type="ECO:0000313" key="2">
    <source>
        <dbReference type="Proteomes" id="UP001497535"/>
    </source>
</evidence>
<proteinExistence type="predicted"/>
<keyword evidence="2" id="KW-1185">Reference proteome</keyword>
<gene>
    <name evidence="1" type="ORF">MENTE1834_LOCUS41572</name>
</gene>
<protein>
    <submittedName>
        <fullName evidence="1">Uncharacterized protein</fullName>
    </submittedName>
</protein>
<sequence length="71" mass="7988">MCFGNEAFYGLLYISHFWPGPSLYFVNFTNLLAFLVFPVAAVKSAISLVHLVTAAQTLATHDLENLNRRQK</sequence>
<organism evidence="1 2">
    <name type="scientific">Meloidogyne enterolobii</name>
    <name type="common">Root-knot nematode worm</name>
    <name type="synonym">Meloidogyne mayaguensis</name>
    <dbReference type="NCBI Taxonomy" id="390850"/>
    <lineage>
        <taxon>Eukaryota</taxon>
        <taxon>Metazoa</taxon>
        <taxon>Ecdysozoa</taxon>
        <taxon>Nematoda</taxon>
        <taxon>Chromadorea</taxon>
        <taxon>Rhabditida</taxon>
        <taxon>Tylenchina</taxon>
        <taxon>Tylenchomorpha</taxon>
        <taxon>Tylenchoidea</taxon>
        <taxon>Meloidogynidae</taxon>
        <taxon>Meloidogyninae</taxon>
        <taxon>Meloidogyne</taxon>
    </lineage>
</organism>
<dbReference type="EMBL" id="CAVMJV010000103">
    <property type="protein sequence ID" value="CAK5098309.1"/>
    <property type="molecule type" value="Genomic_DNA"/>
</dbReference>
<dbReference type="Proteomes" id="UP001497535">
    <property type="component" value="Unassembled WGS sequence"/>
</dbReference>
<reference evidence="1" key="1">
    <citation type="submission" date="2023-11" db="EMBL/GenBank/DDBJ databases">
        <authorList>
            <person name="Poullet M."/>
        </authorList>
    </citation>
    <scope>NUCLEOTIDE SEQUENCE</scope>
    <source>
        <strain evidence="1">E1834</strain>
    </source>
</reference>
<name>A0ACB1API7_MELEN</name>